<proteinExistence type="predicted"/>
<dbReference type="GO" id="GO:0016757">
    <property type="term" value="F:glycosyltransferase activity"/>
    <property type="evidence" value="ECO:0007669"/>
    <property type="project" value="UniProtKB-KW"/>
</dbReference>
<feature type="domain" description="Glycosyltransferase subfamily 4-like N-terminal" evidence="4">
    <location>
        <begin position="154"/>
        <end position="263"/>
    </location>
</feature>
<dbReference type="Proteomes" id="UP001139722">
    <property type="component" value="Unassembled WGS sequence"/>
</dbReference>
<keyword evidence="2" id="KW-0808">Transferase</keyword>
<comment type="caution">
    <text evidence="5">The sequence shown here is derived from an EMBL/GenBank/DDBJ whole genome shotgun (WGS) entry which is preliminary data.</text>
</comment>
<evidence type="ECO:0000256" key="1">
    <source>
        <dbReference type="ARBA" id="ARBA00022676"/>
    </source>
</evidence>
<evidence type="ECO:0000256" key="3">
    <source>
        <dbReference type="SAM" id="MobiDB-lite"/>
    </source>
</evidence>
<evidence type="ECO:0000259" key="4">
    <source>
        <dbReference type="Pfam" id="PF13439"/>
    </source>
</evidence>
<dbReference type="Pfam" id="PF13439">
    <property type="entry name" value="Glyco_transf_4"/>
    <property type="match status" value="1"/>
</dbReference>
<evidence type="ECO:0000313" key="6">
    <source>
        <dbReference type="Proteomes" id="UP001139722"/>
    </source>
</evidence>
<accession>A0A9X2KF41</accession>
<name>A0A9X2KF41_9MICO</name>
<keyword evidence="1" id="KW-0328">Glycosyltransferase</keyword>
<sequence length="480" mass="51431">MTPDVRLRRSDGAPLRIAYLVYNDMHRDARVLRIAQAAVDAGAEARVFAFGGPRVSRYPTGVTRDGGGFEIERVPITSIGHVLVDAGGFARRMLRGGRRATPPAPERPAAASPEQTAEPRVDPVAAAPSAVAAVPVAPGGVKGWVIRQWRRADGTVRQFSFWRNARSAVVAWQPDVVHAHDANTLPAAGRVARRLGVPLVYDSHELWTRRNVSSDRPVAKRLEGPMERRGARRAAAVVTVSPSIAEWLQRTYGLRERPTLVRNIPPLSAEPVERSGGRLHELAGLADDARIVVYCGGITFNRGIERVIAALPNLPDDMHFVLLGEGAETYLGDLQRLVDRIGVADRVHFAGAVAPSEVSAALADADVSVALTQPTVLSYEYSLPNKLFESIHAGLPVLASATKDAAAIVREFDLGGVVAPDAGPSEVADAIESIVADAPRHRAAARRAAVELTWQHEAARLIALYERMHPAAAASGSTDG</sequence>
<dbReference type="Gene3D" id="3.40.50.2000">
    <property type="entry name" value="Glycogen Phosphorylase B"/>
    <property type="match status" value="2"/>
</dbReference>
<evidence type="ECO:0000256" key="2">
    <source>
        <dbReference type="ARBA" id="ARBA00022679"/>
    </source>
</evidence>
<organism evidence="5 6">
    <name type="scientific">Agromyces terreus</name>
    <dbReference type="NCBI Taxonomy" id="424795"/>
    <lineage>
        <taxon>Bacteria</taxon>
        <taxon>Bacillati</taxon>
        <taxon>Actinomycetota</taxon>
        <taxon>Actinomycetes</taxon>
        <taxon>Micrococcales</taxon>
        <taxon>Microbacteriaceae</taxon>
        <taxon>Agromyces</taxon>
    </lineage>
</organism>
<dbReference type="PANTHER" id="PTHR12526:SF600">
    <property type="entry name" value="GLYCOSYL TRANSFERASE GROUP 1"/>
    <property type="match status" value="1"/>
</dbReference>
<dbReference type="Pfam" id="PF13692">
    <property type="entry name" value="Glyco_trans_1_4"/>
    <property type="match status" value="1"/>
</dbReference>
<dbReference type="SUPFAM" id="SSF53756">
    <property type="entry name" value="UDP-Glycosyltransferase/glycogen phosphorylase"/>
    <property type="match status" value="1"/>
</dbReference>
<evidence type="ECO:0000313" key="5">
    <source>
        <dbReference type="EMBL" id="MCP2371292.1"/>
    </source>
</evidence>
<dbReference type="InterPro" id="IPR028098">
    <property type="entry name" value="Glyco_trans_4-like_N"/>
</dbReference>
<dbReference type="AlphaFoldDB" id="A0A9X2KF41"/>
<feature type="region of interest" description="Disordered" evidence="3">
    <location>
        <begin position="96"/>
        <end position="123"/>
    </location>
</feature>
<dbReference type="PANTHER" id="PTHR12526">
    <property type="entry name" value="GLYCOSYLTRANSFERASE"/>
    <property type="match status" value="1"/>
</dbReference>
<dbReference type="EMBL" id="JAMZDY010000001">
    <property type="protein sequence ID" value="MCP2371292.1"/>
    <property type="molecule type" value="Genomic_DNA"/>
</dbReference>
<protein>
    <submittedName>
        <fullName evidence="5">Glycosyltransferase involved in cell wall biosynthesis</fullName>
    </submittedName>
</protein>
<dbReference type="RefSeq" id="WP_156999496.1">
    <property type="nucleotide sequence ID" value="NZ_JAMZDY010000001.1"/>
</dbReference>
<dbReference type="OrthoDB" id="9810929at2"/>
<reference evidence="5" key="1">
    <citation type="submission" date="2022-06" db="EMBL/GenBank/DDBJ databases">
        <title>Sequencing the genomes of 1000 actinobacteria strains.</title>
        <authorList>
            <person name="Klenk H.-P."/>
        </authorList>
    </citation>
    <scope>NUCLEOTIDE SEQUENCE</scope>
    <source>
        <strain evidence="5">DSM 22016</strain>
    </source>
</reference>
<gene>
    <name evidence="5" type="ORF">BJ978_001968</name>
</gene>
<keyword evidence="6" id="KW-1185">Reference proteome</keyword>